<sequence>MQSEDRFPYIIKDASVQTGSYALETLAGTFGTRLFCINVLAKNDRLYFWYYDACGFVYTESISLLDDFEKTAAVMVAIACSTPQQLGALPDVIQPSIHASYPENWPPENLNGYTLTIPQSVTETESSSPATPDVQATRDIQVTLQESVFSQYVLLGRRTFVYTVKTEPPISSSEHIIKISYQVNTRRKEPELLKLARKAKVGHLPAIHATADLWKMSDGVRAIFLEKGGVEYEDRTLRAIIYDRYMPLESLIPTSPQSIPIMAYQLLDCIHDLRFKANILHRDIAVNNVMYEYREGRLYFILIDFDMATEVSNDPNAKYTPSSKFRTGTLVFMAIELIENAWELSRNKNCEATAHRFCHDVESILWLTIWCMFIFLDMTDKVLKERNHAKVRRWETCDLETAADKKRSFLDKSLPKETMPEGALQAGLHKWFQAWWDIWWACKFAKKRYERAEDLHKTGLGPLPSFDHETVDGLLSRDHLRKVLTAIIPDPYASFRLEEVADGRDVDGAEENSRPGILVNDTAMATSSMGRSEQSAPPITVQSDPKPDMSTKQAKKKRRSAAAKDGKAVQKKETKRTAKKAAVLLAVADSDYDVVALQELWVFEDYEHVRATLARKLPQPKFFYSGALGAELVVLSRYPILAATAAASVLLAHPILGQVQVFNTHLFAMEGDEGPDHFKAHRLVNAWELAKLARQSAEMGRYVIATDAWVETHKHVQPTSSGIPSLIDAIHMYGLTTDSPLNSYSAGKPLESYARKYQGKRLDYVFCRQPSSPPASNKTPHLRCIDTKRPRFEISLPGADVTNPDETYIPAPAEPLSPSYVLTSVPNPNPVPRHALSPEIITSTLQSLIARYRYATAQARVHLTIFTVCLLLLLAIIVGSAWLPRAWINPIFMILTIFLAWLATTMLYIGFVYGRWEVNALTNIIEELEIYRNSLDERAYTSGYNGWRSR</sequence>
<accession>A0ACC1S3P4</accession>
<dbReference type="EMBL" id="JANHOG010001797">
    <property type="protein sequence ID" value="KAJ3531482.1"/>
    <property type="molecule type" value="Genomic_DNA"/>
</dbReference>
<name>A0ACC1S3P4_9APHY</name>
<organism evidence="1 2">
    <name type="scientific">Phlebia brevispora</name>
    <dbReference type="NCBI Taxonomy" id="194682"/>
    <lineage>
        <taxon>Eukaryota</taxon>
        <taxon>Fungi</taxon>
        <taxon>Dikarya</taxon>
        <taxon>Basidiomycota</taxon>
        <taxon>Agaricomycotina</taxon>
        <taxon>Agaricomycetes</taxon>
        <taxon>Polyporales</taxon>
        <taxon>Meruliaceae</taxon>
        <taxon>Phlebia</taxon>
    </lineage>
</organism>
<reference evidence="1" key="1">
    <citation type="submission" date="2022-07" db="EMBL/GenBank/DDBJ databases">
        <title>Genome Sequence of Phlebia brevispora.</title>
        <authorList>
            <person name="Buettner E."/>
        </authorList>
    </citation>
    <scope>NUCLEOTIDE SEQUENCE</scope>
    <source>
        <strain evidence="1">MPL23</strain>
    </source>
</reference>
<keyword evidence="2" id="KW-1185">Reference proteome</keyword>
<evidence type="ECO:0000313" key="1">
    <source>
        <dbReference type="EMBL" id="KAJ3531482.1"/>
    </source>
</evidence>
<comment type="caution">
    <text evidence="1">The sequence shown here is derived from an EMBL/GenBank/DDBJ whole genome shotgun (WGS) entry which is preliminary data.</text>
</comment>
<protein>
    <submittedName>
        <fullName evidence="1">Uncharacterized protein</fullName>
    </submittedName>
</protein>
<evidence type="ECO:0000313" key="2">
    <source>
        <dbReference type="Proteomes" id="UP001148662"/>
    </source>
</evidence>
<proteinExistence type="predicted"/>
<gene>
    <name evidence="1" type="ORF">NM688_g7568</name>
</gene>
<dbReference type="Proteomes" id="UP001148662">
    <property type="component" value="Unassembled WGS sequence"/>
</dbReference>